<dbReference type="FunFam" id="1.25.40.90:FF:000006">
    <property type="entry name" value="Clathrin interactor 1"/>
    <property type="match status" value="1"/>
</dbReference>
<feature type="compositionally biased region" description="Low complexity" evidence="3">
    <location>
        <begin position="250"/>
        <end position="259"/>
    </location>
</feature>
<dbReference type="STRING" id="34691.A0A182XII0"/>
<evidence type="ECO:0000256" key="3">
    <source>
        <dbReference type="SAM" id="MobiDB-lite"/>
    </source>
</evidence>
<dbReference type="PROSITE" id="PS50942">
    <property type="entry name" value="ENTH"/>
    <property type="match status" value="1"/>
</dbReference>
<evidence type="ECO:0000313" key="6">
    <source>
        <dbReference type="Proteomes" id="UP000076407"/>
    </source>
</evidence>
<dbReference type="Gene3D" id="1.25.40.90">
    <property type="match status" value="1"/>
</dbReference>
<feature type="compositionally biased region" description="Gly residues" evidence="3">
    <location>
        <begin position="1508"/>
        <end position="1520"/>
    </location>
</feature>
<evidence type="ECO:0000313" key="5">
    <source>
        <dbReference type="EnsemblMetazoa" id="AQUA009659-PA"/>
    </source>
</evidence>
<feature type="compositionally biased region" description="Acidic residues" evidence="3">
    <location>
        <begin position="1043"/>
        <end position="1064"/>
    </location>
</feature>
<dbReference type="Pfam" id="PF25320">
    <property type="entry name" value="TELO2_ARM"/>
    <property type="match status" value="1"/>
</dbReference>
<dbReference type="VEuPathDB" id="VectorBase:AQUA009659"/>
<feature type="compositionally biased region" description="Polar residues" evidence="3">
    <location>
        <begin position="1473"/>
        <end position="1483"/>
    </location>
</feature>
<dbReference type="InterPro" id="IPR008942">
    <property type="entry name" value="ENTH_VHS"/>
</dbReference>
<keyword evidence="2" id="KW-0963">Cytoplasm</keyword>
<proteinExistence type="predicted"/>
<sequence length="1615" mass="178275">MMLKPWNEILSFLSTNVVMNYTEIEGKVREATNDEPWGPTGPLMQELAHATFTYEHFPEVMSMLWKRMLQDNKTNWRRTYKSLLLLNYLVRNGSERVVTSSREHIYDLRSLENYTFVDENGKDQGINVRHKVRELIDFIQDDDRLREERKKAKKNKDKYIGMSSEAMGMRYGGSSGGAGSGGGMDYGGYRDSYDRRSEDRYNETRDHHEYDYQYEGEREDSDDESNGPHDRSNRYQDREPSKSPATRQNSSLSTGSTSAFGGGGGTGGSERKINLNIKPTGSSSTGSSLRSAQKTTKKIDLGAASGFAKTAATASAASASATPVDQFGINSPTHRNTHAEEIVGTGGKQQDIIDDLFKTCPTKSASTTDALVDEDDFNPRATEDFGDFESAFGASTGKPVLTTTTKGDDFADFAAFGKEPTQPAAAASSTEASTDLLFGLSVGNTSTGASNNGGAQIDILSDLSGLSLGSNSNASSANDKCIGSTREKPSLLRRYNELLECISKLPRQSDQGESRTISRAIEREAVNEKLALLLECLPGPVQSTDALYGSKEWDRFAAEAYPSLLDEVIPLMGHVQLPLLYRLVTLDASIHFPCEMINVLTKQSVLQSSSCELALKLLVRLIEDDSVLPVTFIQLSVERTDANISDYNRFLQLLSAIPNKVANELKSKTPDRLLPLMYSRILLRQFLRTIATLNDAIVYYAKAEELTAVPSLRGDFLTALFSKLITDFHQERRSPAIQGALHLLFDGISRLPNMANFIRTIFAGLTPTAIEIIAHIALNKRIDLSSVFAQTVPASWSYVLLQKIPLYNYYTNSETIIYELINLVTKLPVVENKDGEKEQDNESSLQRLIQQLLVVWSSRAAIQRTSFEQHLYITKLLLLAIGTEVKSGSTCSSSSGETYRRMLFDGLKAHLESPIKEVRCTGMITVEVIMGMIDDKRDECNTSSTNENAGNNRLRFDYAGFDANTLALIESLKSIVEKASDCESTKLDQERQEYLINLAVNDLIDKIEEKKDDTLVQSNEQIITPKPSVETNDVITKPLAAADSDDDDPEDMQDSLDSDDDELPVYDMSNDTKLEQERYRPKYLLDMRDALLQTDANQTPEQFELAVDAAPELIAQQLAHNDAKLAIDLMQIFLSLEEKTHMPTFSERKFSAMVEICVAFPKECATFLCGEFHAEVSRYAVNCRIFMLDIMTEVAKVLSNNRKTDEPSKRTAEDIKSLAQSRTTNGVASTKNQLHLMFRDEAEQRARRAEAERIVRERIERKTRRSRSAFTRSQRAQAKETINRYGEVAGWFFFPLVRGFGGNRFVFTAGLKFPYDVENLLLVSFLQALSVLMVCAENCPIAGKMARELFSLASLLRYSEEPKVRLSVMQLLAAIFLAIRSDLLLAQFYPELLELKDWLEECTQGDVVRTGETNEECRQLARHLLAMCYSAMIDETTLYPSMNNGSGGLLQPTPLLAANASNNNNNHSLLSGQGKQQQPATAANVGTTWKNAGNINIDLDNLLGNGAKGSRGGSGGGAGGSNAPSMNQLKSIHSSPVHQPMAAALSPQPPYGAGGMAPTPINLMMTPIQQQQQQPPPVGMMMGGIGGGAFLNGNSNNAASTPTAGASFGSFNAFQ</sequence>
<dbReference type="GO" id="GO:0006897">
    <property type="term" value="P:endocytosis"/>
    <property type="evidence" value="ECO:0007669"/>
    <property type="project" value="TreeGrafter"/>
</dbReference>
<dbReference type="PANTHER" id="PTHR12276:SF45">
    <property type="entry name" value="CLATHRIN INTERACTOR 1"/>
    <property type="match status" value="1"/>
</dbReference>
<feature type="domain" description="ENTH" evidence="4">
    <location>
        <begin position="16"/>
        <end position="149"/>
    </location>
</feature>
<dbReference type="GO" id="GO:0030276">
    <property type="term" value="F:clathrin binding"/>
    <property type="evidence" value="ECO:0007669"/>
    <property type="project" value="TreeGrafter"/>
</dbReference>
<feature type="region of interest" description="Disordered" evidence="3">
    <location>
        <begin position="1202"/>
        <end position="1222"/>
    </location>
</feature>
<feature type="compositionally biased region" description="Acidic residues" evidence="3">
    <location>
        <begin position="212"/>
        <end position="225"/>
    </location>
</feature>
<dbReference type="GO" id="GO:0005543">
    <property type="term" value="F:phospholipid binding"/>
    <property type="evidence" value="ECO:0007669"/>
    <property type="project" value="TreeGrafter"/>
</dbReference>
<keyword evidence="6" id="KW-1185">Reference proteome</keyword>
<dbReference type="Pfam" id="PF10193">
    <property type="entry name" value="Telomere_reg-2"/>
    <property type="match status" value="1"/>
</dbReference>
<dbReference type="GO" id="GO:0030125">
    <property type="term" value="C:clathrin vesicle coat"/>
    <property type="evidence" value="ECO:0007669"/>
    <property type="project" value="TreeGrafter"/>
</dbReference>
<dbReference type="Pfam" id="PF01417">
    <property type="entry name" value="ENTH"/>
    <property type="match status" value="1"/>
</dbReference>
<accession>A0A182XII0</accession>
<feature type="region of interest" description="Disordered" evidence="3">
    <location>
        <begin position="1023"/>
        <end position="1066"/>
    </location>
</feature>
<feature type="compositionally biased region" description="Basic and acidic residues" evidence="3">
    <location>
        <begin position="197"/>
        <end position="211"/>
    </location>
</feature>
<evidence type="ECO:0000256" key="1">
    <source>
        <dbReference type="ARBA" id="ARBA00004496"/>
    </source>
</evidence>
<evidence type="ECO:0000259" key="4">
    <source>
        <dbReference type="PROSITE" id="PS50942"/>
    </source>
</evidence>
<feature type="region of interest" description="Disordered" evidence="3">
    <location>
        <begin position="1463"/>
        <end position="1483"/>
    </location>
</feature>
<protein>
    <recommendedName>
        <fullName evidence="4">ENTH domain-containing protein</fullName>
    </recommendedName>
</protein>
<dbReference type="PANTHER" id="PTHR12276">
    <property type="entry name" value="EPSIN/ENT-RELATED"/>
    <property type="match status" value="1"/>
</dbReference>
<dbReference type="SMART" id="SM00273">
    <property type="entry name" value="ENTH"/>
    <property type="match status" value="1"/>
</dbReference>
<dbReference type="GO" id="GO:0005768">
    <property type="term" value="C:endosome"/>
    <property type="evidence" value="ECO:0007669"/>
    <property type="project" value="TreeGrafter"/>
</dbReference>
<dbReference type="InterPro" id="IPR019337">
    <property type="entry name" value="Telomere_length_regulation_dom"/>
</dbReference>
<feature type="region of interest" description="Disordered" evidence="3">
    <location>
        <begin position="1508"/>
        <end position="1558"/>
    </location>
</feature>
<feature type="region of interest" description="Disordered" evidence="3">
    <location>
        <begin position="197"/>
        <end position="294"/>
    </location>
</feature>
<dbReference type="Proteomes" id="UP000076407">
    <property type="component" value="Unassembled WGS sequence"/>
</dbReference>
<feature type="compositionally biased region" description="Basic and acidic residues" evidence="3">
    <location>
        <begin position="226"/>
        <end position="241"/>
    </location>
</feature>
<organism evidence="5 6">
    <name type="scientific">Anopheles quadriannulatus</name>
    <name type="common">Mosquito</name>
    <dbReference type="NCBI Taxonomy" id="34691"/>
    <lineage>
        <taxon>Eukaryota</taxon>
        <taxon>Metazoa</taxon>
        <taxon>Ecdysozoa</taxon>
        <taxon>Arthropoda</taxon>
        <taxon>Hexapoda</taxon>
        <taxon>Insecta</taxon>
        <taxon>Pterygota</taxon>
        <taxon>Neoptera</taxon>
        <taxon>Endopterygota</taxon>
        <taxon>Diptera</taxon>
        <taxon>Nematocera</taxon>
        <taxon>Culicoidea</taxon>
        <taxon>Culicidae</taxon>
        <taxon>Anophelinae</taxon>
        <taxon>Anopheles</taxon>
    </lineage>
</organism>
<dbReference type="InterPro" id="IPR057348">
    <property type="entry name" value="TELO2_ARM"/>
</dbReference>
<feature type="compositionally biased region" description="Polar residues" evidence="3">
    <location>
        <begin position="1524"/>
        <end position="1537"/>
    </location>
</feature>
<dbReference type="EnsemblMetazoa" id="AQUA009659-RA">
    <property type="protein sequence ID" value="AQUA009659-PA"/>
    <property type="gene ID" value="AQUA009659"/>
</dbReference>
<dbReference type="SUPFAM" id="SSF48464">
    <property type="entry name" value="ENTH/VHS domain"/>
    <property type="match status" value="1"/>
</dbReference>
<dbReference type="Gene3D" id="1.25.40.720">
    <property type="entry name" value="Telomere length regulation protein 2, C-terminal domain"/>
    <property type="match status" value="2"/>
</dbReference>
<dbReference type="GO" id="GO:0005886">
    <property type="term" value="C:plasma membrane"/>
    <property type="evidence" value="ECO:0007669"/>
    <property type="project" value="TreeGrafter"/>
</dbReference>
<name>A0A182XII0_ANOQN</name>
<dbReference type="InterPro" id="IPR038528">
    <property type="entry name" value="TEL2_C_sf"/>
</dbReference>
<comment type="subcellular location">
    <subcellularLocation>
        <location evidence="1">Cytoplasm</location>
    </subcellularLocation>
</comment>
<dbReference type="CDD" id="cd16989">
    <property type="entry name" value="ENTH_EpsinR"/>
    <property type="match status" value="1"/>
</dbReference>
<dbReference type="InterPro" id="IPR013809">
    <property type="entry name" value="ENTH"/>
</dbReference>
<feature type="compositionally biased region" description="Basic and acidic residues" evidence="3">
    <location>
        <begin position="1202"/>
        <end position="1216"/>
    </location>
</feature>
<reference evidence="5" key="1">
    <citation type="submission" date="2020-05" db="UniProtKB">
        <authorList>
            <consortium name="EnsemblMetazoa"/>
        </authorList>
    </citation>
    <scope>IDENTIFICATION</scope>
    <source>
        <strain evidence="5">SANGQUA</strain>
    </source>
</reference>
<evidence type="ECO:0000256" key="2">
    <source>
        <dbReference type="ARBA" id="ARBA00022490"/>
    </source>
</evidence>